<accession>U4L168</accession>
<dbReference type="Proteomes" id="UP000018144">
    <property type="component" value="Unassembled WGS sequence"/>
</dbReference>
<organism evidence="2 3">
    <name type="scientific">Pyronema omphalodes (strain CBS 100304)</name>
    <name type="common">Pyronema confluens</name>
    <dbReference type="NCBI Taxonomy" id="1076935"/>
    <lineage>
        <taxon>Eukaryota</taxon>
        <taxon>Fungi</taxon>
        <taxon>Dikarya</taxon>
        <taxon>Ascomycota</taxon>
        <taxon>Pezizomycotina</taxon>
        <taxon>Pezizomycetes</taxon>
        <taxon>Pezizales</taxon>
        <taxon>Pyronemataceae</taxon>
        <taxon>Pyronema</taxon>
    </lineage>
</organism>
<keyword evidence="3" id="KW-1185">Reference proteome</keyword>
<feature type="signal peptide" evidence="1">
    <location>
        <begin position="1"/>
        <end position="23"/>
    </location>
</feature>
<keyword evidence="1" id="KW-0732">Signal</keyword>
<evidence type="ECO:0000313" key="2">
    <source>
        <dbReference type="EMBL" id="CCX08759.1"/>
    </source>
</evidence>
<protein>
    <submittedName>
        <fullName evidence="2">Uncharacterized protein</fullName>
    </submittedName>
</protein>
<evidence type="ECO:0000313" key="3">
    <source>
        <dbReference type="Proteomes" id="UP000018144"/>
    </source>
</evidence>
<proteinExistence type="predicted"/>
<dbReference type="AlphaFoldDB" id="U4L168"/>
<evidence type="ECO:0000256" key="1">
    <source>
        <dbReference type="SAM" id="SignalP"/>
    </source>
</evidence>
<reference evidence="2 3" key="1">
    <citation type="journal article" date="2013" name="PLoS Genet.">
        <title>The genome and development-dependent transcriptomes of Pyronema confluens: a window into fungal evolution.</title>
        <authorList>
            <person name="Traeger S."/>
            <person name="Altegoer F."/>
            <person name="Freitag M."/>
            <person name="Gabaldon T."/>
            <person name="Kempken F."/>
            <person name="Kumar A."/>
            <person name="Marcet-Houben M."/>
            <person name="Poggeler S."/>
            <person name="Stajich J.E."/>
            <person name="Nowrousian M."/>
        </authorList>
    </citation>
    <scope>NUCLEOTIDE SEQUENCE [LARGE SCALE GENOMIC DNA]</scope>
    <source>
        <strain evidence="3">CBS 100304</strain>
        <tissue evidence="2">Vegetative mycelium</tissue>
    </source>
</reference>
<dbReference type="OrthoDB" id="10442500at2759"/>
<name>U4L168_PYROM</name>
<sequence>MKLSRRNNLTFLLALIVALPSMALPAQPKLHASNMDVNTGTLMNATLSHTNFTLVIETPKKPSHPFNVTLPFESTNSTKTVLLQVQTEGAKVIEKEKGTVSSAATTTSVKEWLAWWRMNMEIEGRQKLRYKWKFRGRPPL</sequence>
<dbReference type="EMBL" id="HF935429">
    <property type="protein sequence ID" value="CCX08759.1"/>
    <property type="molecule type" value="Genomic_DNA"/>
</dbReference>
<gene>
    <name evidence="2" type="ORF">PCON_08352</name>
</gene>
<feature type="chain" id="PRO_5004651820" evidence="1">
    <location>
        <begin position="24"/>
        <end position="140"/>
    </location>
</feature>